<name>A0A3N5CQD7_9SPHN</name>
<feature type="transmembrane region" description="Helical" evidence="5">
    <location>
        <begin position="317"/>
        <end position="336"/>
    </location>
</feature>
<evidence type="ECO:0000313" key="7">
    <source>
        <dbReference type="Proteomes" id="UP000275232"/>
    </source>
</evidence>
<evidence type="ECO:0000313" key="6">
    <source>
        <dbReference type="EMBL" id="RPF70596.1"/>
    </source>
</evidence>
<keyword evidence="7" id="KW-1185">Reference proteome</keyword>
<proteinExistence type="predicted"/>
<feature type="transmembrane region" description="Helical" evidence="5">
    <location>
        <begin position="342"/>
        <end position="361"/>
    </location>
</feature>
<feature type="transmembrane region" description="Helical" evidence="5">
    <location>
        <begin position="182"/>
        <end position="202"/>
    </location>
</feature>
<reference evidence="6 7" key="1">
    <citation type="submission" date="2018-11" db="EMBL/GenBank/DDBJ databases">
        <title>Erythrobacter spongiae sp. nov., isolated from a marine sponge.</title>
        <authorList>
            <person name="Zhuang L."/>
            <person name="Luo L."/>
        </authorList>
    </citation>
    <scope>NUCLEOTIDE SEQUENCE [LARGE SCALE GENOMIC DNA]</scope>
    <source>
        <strain evidence="6 7">HN-E23</strain>
    </source>
</reference>
<sequence>MAEAKLGLNAAWSMAVGGMIGAGIFATLGVVFDTAGAFAPVAFLIGGLIALATAHSYSELTRLHDKSGGVFIYLHQEGHAAAARVAVWVLLAGYTLTVAVYAYTFGACLADALGGPDWIKPAAAIASIALLAGVNLMGVEESAGMEIFVVWAKLLILLALAAIGVAHWAPGALGVTHEGGGTSPYLGAIVGAASVFMAYEGFQLLSYDYDEMHKPQQDIGRGMMWAVGAVIVVYILVAVGVGMLIGADQVIAEKEVSLAIAGRAAAGQVGFIAVAIAALFSTASAVNATIFSTARLTMRAAEMGEMPGTFGKTTDAGVPWFGTVLIAVIAGVLALFGGLDPLVKAASLVFLAIFALVNWLSIRKDAGQRWVSLVGLIGAVASAIVLVIHFFGIV</sequence>
<accession>A0A3N5CQD7</accession>
<dbReference type="InterPro" id="IPR050598">
    <property type="entry name" value="AminoAcid_Transporter"/>
</dbReference>
<feature type="transmembrane region" description="Helical" evidence="5">
    <location>
        <begin position="223"/>
        <end position="245"/>
    </location>
</feature>
<dbReference type="AlphaFoldDB" id="A0A3N5CQD7"/>
<feature type="transmembrane region" description="Helical" evidence="5">
    <location>
        <begin position="148"/>
        <end position="170"/>
    </location>
</feature>
<feature type="transmembrane region" description="Helical" evidence="5">
    <location>
        <begin position="265"/>
        <end position="296"/>
    </location>
</feature>
<feature type="transmembrane region" description="Helical" evidence="5">
    <location>
        <begin position="38"/>
        <end position="57"/>
    </location>
</feature>
<organism evidence="6 7">
    <name type="scientific">Aurantiacibacter spongiae</name>
    <dbReference type="NCBI Taxonomy" id="2488860"/>
    <lineage>
        <taxon>Bacteria</taxon>
        <taxon>Pseudomonadati</taxon>
        <taxon>Pseudomonadota</taxon>
        <taxon>Alphaproteobacteria</taxon>
        <taxon>Sphingomonadales</taxon>
        <taxon>Erythrobacteraceae</taxon>
        <taxon>Aurantiacibacter</taxon>
    </lineage>
</organism>
<dbReference type="PIRSF" id="PIRSF006060">
    <property type="entry name" value="AA_transporter"/>
    <property type="match status" value="1"/>
</dbReference>
<dbReference type="Gene3D" id="1.20.1740.10">
    <property type="entry name" value="Amino acid/polyamine transporter I"/>
    <property type="match status" value="1"/>
</dbReference>
<evidence type="ECO:0000256" key="4">
    <source>
        <dbReference type="ARBA" id="ARBA00023136"/>
    </source>
</evidence>
<dbReference type="GO" id="GO:0015179">
    <property type="term" value="F:L-amino acid transmembrane transporter activity"/>
    <property type="evidence" value="ECO:0007669"/>
    <property type="project" value="TreeGrafter"/>
</dbReference>
<evidence type="ECO:0000256" key="1">
    <source>
        <dbReference type="ARBA" id="ARBA00004141"/>
    </source>
</evidence>
<keyword evidence="2 5" id="KW-0812">Transmembrane</keyword>
<protein>
    <submittedName>
        <fullName evidence="6">Amino acid permease</fullName>
    </submittedName>
</protein>
<gene>
    <name evidence="6" type="ORF">EG799_02370</name>
</gene>
<dbReference type="PANTHER" id="PTHR11785:SF512">
    <property type="entry name" value="SOBREMESA, ISOFORM B"/>
    <property type="match status" value="1"/>
</dbReference>
<feature type="transmembrane region" description="Helical" evidence="5">
    <location>
        <begin position="373"/>
        <end position="393"/>
    </location>
</feature>
<keyword evidence="3 5" id="KW-1133">Transmembrane helix</keyword>
<evidence type="ECO:0000256" key="3">
    <source>
        <dbReference type="ARBA" id="ARBA00022989"/>
    </source>
</evidence>
<evidence type="ECO:0000256" key="2">
    <source>
        <dbReference type="ARBA" id="ARBA00022692"/>
    </source>
</evidence>
<dbReference type="Proteomes" id="UP000275232">
    <property type="component" value="Unassembled WGS sequence"/>
</dbReference>
<dbReference type="InterPro" id="IPR002293">
    <property type="entry name" value="AA/rel_permease1"/>
</dbReference>
<dbReference type="OrthoDB" id="9804700at2"/>
<dbReference type="EMBL" id="RPFZ01000001">
    <property type="protein sequence ID" value="RPF70596.1"/>
    <property type="molecule type" value="Genomic_DNA"/>
</dbReference>
<dbReference type="PANTHER" id="PTHR11785">
    <property type="entry name" value="AMINO ACID TRANSPORTER"/>
    <property type="match status" value="1"/>
</dbReference>
<dbReference type="Pfam" id="PF13520">
    <property type="entry name" value="AA_permease_2"/>
    <property type="match status" value="1"/>
</dbReference>
<keyword evidence="4 5" id="KW-0472">Membrane</keyword>
<comment type="subcellular location">
    <subcellularLocation>
        <location evidence="1">Membrane</location>
        <topology evidence="1">Multi-pass membrane protein</topology>
    </subcellularLocation>
</comment>
<dbReference type="RefSeq" id="WP_123878219.1">
    <property type="nucleotide sequence ID" value="NZ_RPFZ01000001.1"/>
</dbReference>
<dbReference type="GO" id="GO:0016020">
    <property type="term" value="C:membrane"/>
    <property type="evidence" value="ECO:0007669"/>
    <property type="project" value="UniProtKB-SubCell"/>
</dbReference>
<feature type="transmembrane region" description="Helical" evidence="5">
    <location>
        <begin position="118"/>
        <end position="136"/>
    </location>
</feature>
<feature type="transmembrane region" description="Helical" evidence="5">
    <location>
        <begin position="12"/>
        <end position="32"/>
    </location>
</feature>
<comment type="caution">
    <text evidence="6">The sequence shown here is derived from an EMBL/GenBank/DDBJ whole genome shotgun (WGS) entry which is preliminary data.</text>
</comment>
<evidence type="ECO:0000256" key="5">
    <source>
        <dbReference type="SAM" id="Phobius"/>
    </source>
</evidence>
<feature type="transmembrane region" description="Helical" evidence="5">
    <location>
        <begin position="85"/>
        <end position="106"/>
    </location>
</feature>